<organism evidence="2 3">
    <name type="scientific">Pseudomonas mangiferae</name>
    <dbReference type="NCBI Taxonomy" id="2593654"/>
    <lineage>
        <taxon>Bacteria</taxon>
        <taxon>Pseudomonadati</taxon>
        <taxon>Pseudomonadota</taxon>
        <taxon>Gammaproteobacteria</taxon>
        <taxon>Pseudomonadales</taxon>
        <taxon>Pseudomonadaceae</taxon>
        <taxon>Pseudomonas</taxon>
    </lineage>
</organism>
<dbReference type="EMBL" id="VJOY01000009">
    <property type="protein sequence ID" value="TRX74231.1"/>
    <property type="molecule type" value="Genomic_DNA"/>
</dbReference>
<dbReference type="OrthoDB" id="9967218at2"/>
<sequence>MNSTRLHTLFALGALLLGTSLSACAVDAPAVSPSHCDSQTPHNLRQIGDYRVLLYEPDDEAAPQAWQGPVCIEADTLAKACVLDLSLVKAVEPGPKPGTLRITTFSGSMAYRQDVDPRACPRP</sequence>
<protein>
    <recommendedName>
        <fullName evidence="4">Lipoprotein</fullName>
    </recommendedName>
</protein>
<proteinExistence type="predicted"/>
<comment type="caution">
    <text evidence="2">The sequence shown here is derived from an EMBL/GenBank/DDBJ whole genome shotgun (WGS) entry which is preliminary data.</text>
</comment>
<keyword evidence="3" id="KW-1185">Reference proteome</keyword>
<evidence type="ECO:0000256" key="1">
    <source>
        <dbReference type="SAM" id="SignalP"/>
    </source>
</evidence>
<feature type="signal peptide" evidence="1">
    <location>
        <begin position="1"/>
        <end position="25"/>
    </location>
</feature>
<keyword evidence="1" id="KW-0732">Signal</keyword>
<reference evidence="2 3" key="1">
    <citation type="submission" date="2019-07" db="EMBL/GenBank/DDBJ databases">
        <title>Pseudomonas mangiferae sp. nov., isolated from bark of mango tree in Thailand.</title>
        <authorList>
            <person name="Srisuk N."/>
            <person name="Anurat P."/>
        </authorList>
    </citation>
    <scope>NUCLEOTIDE SEQUENCE [LARGE SCALE GENOMIC DNA]</scope>
    <source>
        <strain evidence="2 3">DMKU_BBB3-04</strain>
    </source>
</reference>
<dbReference type="Proteomes" id="UP000315235">
    <property type="component" value="Unassembled WGS sequence"/>
</dbReference>
<accession>A0A553GXL0</accession>
<name>A0A553GXL0_9PSED</name>
<dbReference type="PROSITE" id="PS51257">
    <property type="entry name" value="PROKAR_LIPOPROTEIN"/>
    <property type="match status" value="1"/>
</dbReference>
<evidence type="ECO:0000313" key="3">
    <source>
        <dbReference type="Proteomes" id="UP000315235"/>
    </source>
</evidence>
<evidence type="ECO:0000313" key="2">
    <source>
        <dbReference type="EMBL" id="TRX74231.1"/>
    </source>
</evidence>
<dbReference type="AlphaFoldDB" id="A0A553GXL0"/>
<feature type="chain" id="PRO_5021939651" description="Lipoprotein" evidence="1">
    <location>
        <begin position="26"/>
        <end position="123"/>
    </location>
</feature>
<dbReference type="RefSeq" id="WP_143488969.1">
    <property type="nucleotide sequence ID" value="NZ_VJOY01000009.1"/>
</dbReference>
<gene>
    <name evidence="2" type="ORF">FM069_13940</name>
</gene>
<evidence type="ECO:0008006" key="4">
    <source>
        <dbReference type="Google" id="ProtNLM"/>
    </source>
</evidence>